<comment type="caution">
    <text evidence="2">The sequence shown here is derived from an EMBL/GenBank/DDBJ whole genome shotgun (WGS) entry which is preliminary data.</text>
</comment>
<keyword evidence="3" id="KW-1185">Reference proteome</keyword>
<accession>A0AAD7ZYY4</accession>
<dbReference type="Proteomes" id="UP001233999">
    <property type="component" value="Unassembled WGS sequence"/>
</dbReference>
<feature type="region of interest" description="Disordered" evidence="1">
    <location>
        <begin position="225"/>
        <end position="270"/>
    </location>
</feature>
<feature type="region of interest" description="Disordered" evidence="1">
    <location>
        <begin position="123"/>
        <end position="154"/>
    </location>
</feature>
<reference evidence="2" key="2">
    <citation type="submission" date="2023-05" db="EMBL/GenBank/DDBJ databases">
        <authorList>
            <person name="Fouks B."/>
        </authorList>
    </citation>
    <scope>NUCLEOTIDE SEQUENCE</scope>
    <source>
        <strain evidence="2">Stay&amp;Tobe</strain>
        <tissue evidence="2">Testes</tissue>
    </source>
</reference>
<protein>
    <submittedName>
        <fullName evidence="2">Uncharacterized protein</fullName>
    </submittedName>
</protein>
<reference evidence="2" key="1">
    <citation type="journal article" date="2023" name="IScience">
        <title>Live-bearing cockroach genome reveals convergent evolutionary mechanisms linked to viviparity in insects and beyond.</title>
        <authorList>
            <person name="Fouks B."/>
            <person name="Harrison M.C."/>
            <person name="Mikhailova A.A."/>
            <person name="Marchal E."/>
            <person name="English S."/>
            <person name="Carruthers M."/>
            <person name="Jennings E.C."/>
            <person name="Chiamaka E.L."/>
            <person name="Frigard R.A."/>
            <person name="Pippel M."/>
            <person name="Attardo G.M."/>
            <person name="Benoit J.B."/>
            <person name="Bornberg-Bauer E."/>
            <person name="Tobe S.S."/>
        </authorList>
    </citation>
    <scope>NUCLEOTIDE SEQUENCE</scope>
    <source>
        <strain evidence="2">Stay&amp;Tobe</strain>
    </source>
</reference>
<sequence>MLSNLQFGLNESSEGVRRREIDGDSLLALTEGKLALWREVSLSEKKQLLKLIEDLQAFPENYLDIEYLCDITDLLLYLHHPDLLPVSRSSSGKTSPDSDADSWPTDFSDDKEVEYRNSVAMFPPEKPLAPVRPPPLAPKPENLPKPPLPPENSSFGHVRNIVSGLTLPDHHDMYEEEDYESLDPDAVVIRKEVMAALGMQPHEDTYEEYESIKEQAEAAEDYLEPIKSQAASVAAPPVPDKKWVQPPSHRHSDDSSSPGNSGDGVAGLFGGLFRKNRAQ</sequence>
<evidence type="ECO:0000313" key="2">
    <source>
        <dbReference type="EMBL" id="KAJ9589251.1"/>
    </source>
</evidence>
<organism evidence="2 3">
    <name type="scientific">Diploptera punctata</name>
    <name type="common">Pacific beetle cockroach</name>
    <dbReference type="NCBI Taxonomy" id="6984"/>
    <lineage>
        <taxon>Eukaryota</taxon>
        <taxon>Metazoa</taxon>
        <taxon>Ecdysozoa</taxon>
        <taxon>Arthropoda</taxon>
        <taxon>Hexapoda</taxon>
        <taxon>Insecta</taxon>
        <taxon>Pterygota</taxon>
        <taxon>Neoptera</taxon>
        <taxon>Polyneoptera</taxon>
        <taxon>Dictyoptera</taxon>
        <taxon>Blattodea</taxon>
        <taxon>Blaberoidea</taxon>
        <taxon>Blaberidae</taxon>
        <taxon>Diplopterinae</taxon>
        <taxon>Diploptera</taxon>
    </lineage>
</organism>
<feature type="non-terminal residue" evidence="2">
    <location>
        <position position="279"/>
    </location>
</feature>
<feature type="region of interest" description="Disordered" evidence="1">
    <location>
        <begin position="86"/>
        <end position="109"/>
    </location>
</feature>
<dbReference type="EMBL" id="JASPKZ010004959">
    <property type="protein sequence ID" value="KAJ9589251.1"/>
    <property type="molecule type" value="Genomic_DNA"/>
</dbReference>
<gene>
    <name evidence="2" type="ORF">L9F63_017550</name>
</gene>
<dbReference type="AlphaFoldDB" id="A0AAD7ZYY4"/>
<evidence type="ECO:0000313" key="3">
    <source>
        <dbReference type="Proteomes" id="UP001233999"/>
    </source>
</evidence>
<feature type="compositionally biased region" description="Pro residues" evidence="1">
    <location>
        <begin position="124"/>
        <end position="150"/>
    </location>
</feature>
<feature type="compositionally biased region" description="Polar residues" evidence="1">
    <location>
        <begin position="87"/>
        <end position="97"/>
    </location>
</feature>
<feature type="compositionally biased region" description="Gly residues" evidence="1">
    <location>
        <begin position="261"/>
        <end position="270"/>
    </location>
</feature>
<evidence type="ECO:0000256" key="1">
    <source>
        <dbReference type="SAM" id="MobiDB-lite"/>
    </source>
</evidence>
<name>A0AAD7ZYY4_DIPPU</name>
<proteinExistence type="predicted"/>